<evidence type="ECO:0000313" key="3">
    <source>
        <dbReference type="Proteomes" id="UP000308828"/>
    </source>
</evidence>
<evidence type="ECO:0000259" key="1">
    <source>
        <dbReference type="PROSITE" id="PS51186"/>
    </source>
</evidence>
<dbReference type="PROSITE" id="PS51186">
    <property type="entry name" value="GNAT"/>
    <property type="match status" value="1"/>
</dbReference>
<feature type="domain" description="N-acetyltransferase" evidence="1">
    <location>
        <begin position="18"/>
        <end position="159"/>
    </location>
</feature>
<accession>A0A4S8NU87</accession>
<dbReference type="Gene3D" id="3.40.630.30">
    <property type="match status" value="1"/>
</dbReference>
<dbReference type="EMBL" id="STGV01000006">
    <property type="protein sequence ID" value="THV20888.1"/>
    <property type="molecule type" value="Genomic_DNA"/>
</dbReference>
<dbReference type="SUPFAM" id="SSF55729">
    <property type="entry name" value="Acyl-CoA N-acyltransferases (Nat)"/>
    <property type="match status" value="1"/>
</dbReference>
<protein>
    <submittedName>
        <fullName evidence="2">GNAT family N-acetyltransferase</fullName>
    </submittedName>
</protein>
<evidence type="ECO:0000313" key="2">
    <source>
        <dbReference type="EMBL" id="THV20888.1"/>
    </source>
</evidence>
<dbReference type="AlphaFoldDB" id="A0A4S8NU87"/>
<dbReference type="OrthoDB" id="9796129at2"/>
<organism evidence="2 3">
    <name type="scientific">Peteryoungia ipomoeae</name>
    <dbReference type="NCBI Taxonomy" id="1210932"/>
    <lineage>
        <taxon>Bacteria</taxon>
        <taxon>Pseudomonadati</taxon>
        <taxon>Pseudomonadota</taxon>
        <taxon>Alphaproteobacteria</taxon>
        <taxon>Hyphomicrobiales</taxon>
        <taxon>Rhizobiaceae</taxon>
        <taxon>Peteryoungia</taxon>
    </lineage>
</organism>
<keyword evidence="3" id="KW-1185">Reference proteome</keyword>
<dbReference type="GO" id="GO:0016747">
    <property type="term" value="F:acyltransferase activity, transferring groups other than amino-acyl groups"/>
    <property type="evidence" value="ECO:0007669"/>
    <property type="project" value="InterPro"/>
</dbReference>
<keyword evidence="2" id="KW-0808">Transferase</keyword>
<name>A0A4S8NU87_9HYPH</name>
<dbReference type="InterPro" id="IPR000182">
    <property type="entry name" value="GNAT_dom"/>
</dbReference>
<dbReference type="InterPro" id="IPR016181">
    <property type="entry name" value="Acyl_CoA_acyltransferase"/>
</dbReference>
<proteinExistence type="predicted"/>
<reference evidence="2 3" key="1">
    <citation type="submission" date="2019-04" db="EMBL/GenBank/DDBJ databases">
        <title>Genome sequence of strain shin9-1.</title>
        <authorList>
            <person name="Gao J."/>
            <person name="Sun J."/>
        </authorList>
    </citation>
    <scope>NUCLEOTIDE SEQUENCE [LARGE SCALE GENOMIC DNA]</scope>
    <source>
        <strain evidence="3">shin9-1</strain>
    </source>
</reference>
<dbReference type="CDD" id="cd04301">
    <property type="entry name" value="NAT_SF"/>
    <property type="match status" value="1"/>
</dbReference>
<sequence length="159" mass="17743">MQPEQRLISAPLSGLSLDEYRAALLTRLTHSYEVHRSMDLLAAQIAAERRVLQLFGELQTDPARTRAIGFRHGSQPVGVASFTLNPAEGHLFLWDILIHEPHRRMGFGTLAIAEVEHLAVEARLDRVQLSIEFGNEASAAFFSRIGYRFVAISALKPLI</sequence>
<dbReference type="Pfam" id="PF00583">
    <property type="entry name" value="Acetyltransf_1"/>
    <property type="match status" value="1"/>
</dbReference>
<dbReference type="Proteomes" id="UP000308828">
    <property type="component" value="Unassembled WGS sequence"/>
</dbReference>
<gene>
    <name evidence="2" type="ORF">FAA97_16955</name>
</gene>
<comment type="caution">
    <text evidence="2">The sequence shown here is derived from an EMBL/GenBank/DDBJ whole genome shotgun (WGS) entry which is preliminary data.</text>
</comment>